<dbReference type="EMBL" id="UINC01038745">
    <property type="protein sequence ID" value="SVB36192.1"/>
    <property type="molecule type" value="Genomic_DNA"/>
</dbReference>
<evidence type="ECO:0000256" key="5">
    <source>
        <dbReference type="ARBA" id="ARBA00022884"/>
    </source>
</evidence>
<dbReference type="InterPro" id="IPR018336">
    <property type="entry name" value="RNase_PH_CS"/>
</dbReference>
<dbReference type="Gene3D" id="3.30.230.70">
    <property type="entry name" value="GHMP Kinase, N-terminal domain"/>
    <property type="match status" value="1"/>
</dbReference>
<keyword evidence="3" id="KW-0820">tRNA-binding</keyword>
<dbReference type="GO" id="GO:0000049">
    <property type="term" value="F:tRNA binding"/>
    <property type="evidence" value="ECO:0007669"/>
    <property type="project" value="UniProtKB-KW"/>
</dbReference>
<dbReference type="InterPro" id="IPR036345">
    <property type="entry name" value="ExoRNase_PH_dom2_sf"/>
</dbReference>
<evidence type="ECO:0000259" key="6">
    <source>
        <dbReference type="Pfam" id="PF01138"/>
    </source>
</evidence>
<dbReference type="GO" id="GO:0008033">
    <property type="term" value="P:tRNA processing"/>
    <property type="evidence" value="ECO:0007669"/>
    <property type="project" value="UniProtKB-KW"/>
</dbReference>
<evidence type="ECO:0000313" key="8">
    <source>
        <dbReference type="EMBL" id="SVB36192.1"/>
    </source>
</evidence>
<accession>A0A382DDU6</accession>
<proteinExistence type="inferred from homology"/>
<evidence type="ECO:0000256" key="4">
    <source>
        <dbReference type="ARBA" id="ARBA00022694"/>
    </source>
</evidence>
<dbReference type="InterPro" id="IPR027408">
    <property type="entry name" value="PNPase/RNase_PH_dom_sf"/>
</dbReference>
<evidence type="ECO:0000256" key="1">
    <source>
        <dbReference type="ARBA" id="ARBA00006678"/>
    </source>
</evidence>
<keyword evidence="2" id="KW-0698">rRNA processing</keyword>
<dbReference type="InterPro" id="IPR050080">
    <property type="entry name" value="RNase_PH"/>
</dbReference>
<dbReference type="InterPro" id="IPR002381">
    <property type="entry name" value="RNase_PH_bac-type"/>
</dbReference>
<feature type="domain" description="Exoribonuclease phosphorolytic" evidence="6">
    <location>
        <begin position="18"/>
        <end position="145"/>
    </location>
</feature>
<keyword evidence="4" id="KW-0819">tRNA processing</keyword>
<keyword evidence="5" id="KW-0694">RNA-binding</keyword>
<dbReference type="InterPro" id="IPR001247">
    <property type="entry name" value="ExoRNase_PH_dom1"/>
</dbReference>
<protein>
    <submittedName>
        <fullName evidence="8">Uncharacterized protein</fullName>
    </submittedName>
</protein>
<sequence>MEITKVYNLRLDNRTDYQLRSVNFEKNPLRFSQGSVLISTGLTKVICTATVEEKIPNFLAGTGKGWVTAEYSMLPGSTSPRVPRDNQRRGRAQEISRLIGRSLRASIDLEGLGEITITIDCDVIQADGGTRTASITGGFVALNLAVKQMLDSGSLDALPTITPVAATSVGVFGDTVLVDLCYEEDSKADADFNMVMASDGGIVEIQGSAEGNRFSRKMVDQVLDAGVEAISKLFELQIKALE</sequence>
<dbReference type="Pfam" id="PF01138">
    <property type="entry name" value="RNase_PH"/>
    <property type="match status" value="1"/>
</dbReference>
<evidence type="ECO:0000259" key="7">
    <source>
        <dbReference type="Pfam" id="PF03725"/>
    </source>
</evidence>
<dbReference type="GO" id="GO:0006364">
    <property type="term" value="P:rRNA processing"/>
    <property type="evidence" value="ECO:0007669"/>
    <property type="project" value="UniProtKB-KW"/>
</dbReference>
<comment type="similarity">
    <text evidence="1">Belongs to the RNase PH family.</text>
</comment>
<dbReference type="InterPro" id="IPR015847">
    <property type="entry name" value="ExoRNase_PH_dom2"/>
</dbReference>
<organism evidence="8">
    <name type="scientific">marine metagenome</name>
    <dbReference type="NCBI Taxonomy" id="408172"/>
    <lineage>
        <taxon>unclassified sequences</taxon>
        <taxon>metagenomes</taxon>
        <taxon>ecological metagenomes</taxon>
    </lineage>
</organism>
<dbReference type="InterPro" id="IPR020568">
    <property type="entry name" value="Ribosomal_Su5_D2-typ_SF"/>
</dbReference>
<dbReference type="NCBIfam" id="TIGR01966">
    <property type="entry name" value="RNasePH"/>
    <property type="match status" value="1"/>
</dbReference>
<dbReference type="SUPFAM" id="SSF54211">
    <property type="entry name" value="Ribosomal protein S5 domain 2-like"/>
    <property type="match status" value="1"/>
</dbReference>
<evidence type="ECO:0000256" key="3">
    <source>
        <dbReference type="ARBA" id="ARBA00022555"/>
    </source>
</evidence>
<dbReference type="PROSITE" id="PS01277">
    <property type="entry name" value="RIBONUCLEASE_PH"/>
    <property type="match status" value="1"/>
</dbReference>
<dbReference type="SUPFAM" id="SSF55666">
    <property type="entry name" value="Ribonuclease PH domain 2-like"/>
    <property type="match status" value="1"/>
</dbReference>
<reference evidence="8" key="1">
    <citation type="submission" date="2018-05" db="EMBL/GenBank/DDBJ databases">
        <authorList>
            <person name="Lanie J.A."/>
            <person name="Ng W.-L."/>
            <person name="Kazmierczak K.M."/>
            <person name="Andrzejewski T.M."/>
            <person name="Davidsen T.M."/>
            <person name="Wayne K.J."/>
            <person name="Tettelin H."/>
            <person name="Glass J.I."/>
            <person name="Rusch D."/>
            <person name="Podicherti R."/>
            <person name="Tsui H.-C.T."/>
            <person name="Winkler M.E."/>
        </authorList>
    </citation>
    <scope>NUCLEOTIDE SEQUENCE</scope>
</reference>
<dbReference type="Pfam" id="PF03725">
    <property type="entry name" value="RNase_PH_C"/>
    <property type="match status" value="1"/>
</dbReference>
<evidence type="ECO:0000256" key="2">
    <source>
        <dbReference type="ARBA" id="ARBA00022552"/>
    </source>
</evidence>
<dbReference type="PANTHER" id="PTHR11953:SF0">
    <property type="entry name" value="EXOSOME COMPLEX COMPONENT RRP41"/>
    <property type="match status" value="1"/>
</dbReference>
<dbReference type="GO" id="GO:0009022">
    <property type="term" value="F:tRNA nucleotidyltransferase activity"/>
    <property type="evidence" value="ECO:0007669"/>
    <property type="project" value="InterPro"/>
</dbReference>
<feature type="domain" description="Exoribonuclease phosphorolytic" evidence="7">
    <location>
        <begin position="162"/>
        <end position="228"/>
    </location>
</feature>
<dbReference type="AlphaFoldDB" id="A0A382DDU6"/>
<name>A0A382DDU6_9ZZZZ</name>
<dbReference type="GO" id="GO:0016075">
    <property type="term" value="P:rRNA catabolic process"/>
    <property type="evidence" value="ECO:0007669"/>
    <property type="project" value="TreeGrafter"/>
</dbReference>
<dbReference type="PANTHER" id="PTHR11953">
    <property type="entry name" value="EXOSOME COMPLEX COMPONENT"/>
    <property type="match status" value="1"/>
</dbReference>
<dbReference type="FunFam" id="3.30.230.70:FF:000003">
    <property type="entry name" value="Ribonuclease PH"/>
    <property type="match status" value="1"/>
</dbReference>
<dbReference type="HAMAP" id="MF_00564">
    <property type="entry name" value="RNase_PH"/>
    <property type="match status" value="1"/>
</dbReference>
<gene>
    <name evidence="8" type="ORF">METZ01_LOCUS189046</name>
</gene>